<feature type="transmembrane region" description="Helical" evidence="1">
    <location>
        <begin position="127"/>
        <end position="151"/>
    </location>
</feature>
<evidence type="ECO:0000313" key="3">
    <source>
        <dbReference type="Proteomes" id="UP001501510"/>
    </source>
</evidence>
<feature type="transmembrane region" description="Helical" evidence="1">
    <location>
        <begin position="96"/>
        <end position="115"/>
    </location>
</feature>
<dbReference type="Proteomes" id="UP001501510">
    <property type="component" value="Unassembled WGS sequence"/>
</dbReference>
<keyword evidence="3" id="KW-1185">Reference proteome</keyword>
<organism evidence="2 3">
    <name type="scientific">Clostridium oceanicum</name>
    <dbReference type="NCBI Taxonomy" id="1543"/>
    <lineage>
        <taxon>Bacteria</taxon>
        <taxon>Bacillati</taxon>
        <taxon>Bacillota</taxon>
        <taxon>Clostridia</taxon>
        <taxon>Eubacteriales</taxon>
        <taxon>Clostridiaceae</taxon>
        <taxon>Clostridium</taxon>
    </lineage>
</organism>
<reference evidence="3" key="1">
    <citation type="journal article" date="2019" name="Int. J. Syst. Evol. Microbiol.">
        <title>The Global Catalogue of Microorganisms (GCM) 10K type strain sequencing project: providing services to taxonomists for standard genome sequencing and annotation.</title>
        <authorList>
            <consortium name="The Broad Institute Genomics Platform"/>
            <consortium name="The Broad Institute Genome Sequencing Center for Infectious Disease"/>
            <person name="Wu L."/>
            <person name="Ma J."/>
        </authorList>
    </citation>
    <scope>NUCLEOTIDE SEQUENCE [LARGE SCALE GENOMIC DNA]</scope>
    <source>
        <strain evidence="3">JCM 1407</strain>
    </source>
</reference>
<keyword evidence="1" id="KW-0812">Transmembrane</keyword>
<protein>
    <submittedName>
        <fullName evidence="2">DUF308 domain-containing protein</fullName>
    </submittedName>
</protein>
<proteinExistence type="predicted"/>
<dbReference type="EMBL" id="BAAACG010000010">
    <property type="protein sequence ID" value="GAA0741384.1"/>
    <property type="molecule type" value="Genomic_DNA"/>
</dbReference>
<feature type="transmembrane region" description="Helical" evidence="1">
    <location>
        <begin position="12"/>
        <end position="31"/>
    </location>
</feature>
<dbReference type="RefSeq" id="WP_343761679.1">
    <property type="nucleotide sequence ID" value="NZ_BAAACG010000010.1"/>
</dbReference>
<name>A0ABP3URY0_9CLOT</name>
<feature type="transmembrane region" description="Helical" evidence="1">
    <location>
        <begin position="37"/>
        <end position="58"/>
    </location>
</feature>
<sequence>MKITLFKKFAKYALLRAVILGVVSIITFLFPKFLSSGMIYLASAYMILAGSLNISYYVTSKDTPKIPINYFNILLTGFMIVGGVFSIIYFPYLVSLLPVFLASLMIIESLVYLVVAKCSQSKFKFFLTLISISIFIGSNVLIIFTFGFGGINGLSKIFGSLLLLSFLYELTAYLISKHAYAPATRD</sequence>
<keyword evidence="1" id="KW-0472">Membrane</keyword>
<feature type="transmembrane region" description="Helical" evidence="1">
    <location>
        <begin position="70"/>
        <end position="90"/>
    </location>
</feature>
<gene>
    <name evidence="2" type="ORF">GCM10008906_22440</name>
</gene>
<comment type="caution">
    <text evidence="2">The sequence shown here is derived from an EMBL/GenBank/DDBJ whole genome shotgun (WGS) entry which is preliminary data.</text>
</comment>
<accession>A0ABP3URY0</accession>
<evidence type="ECO:0000256" key="1">
    <source>
        <dbReference type="SAM" id="Phobius"/>
    </source>
</evidence>
<keyword evidence="1" id="KW-1133">Transmembrane helix</keyword>
<feature type="transmembrane region" description="Helical" evidence="1">
    <location>
        <begin position="157"/>
        <end position="175"/>
    </location>
</feature>
<evidence type="ECO:0000313" key="2">
    <source>
        <dbReference type="EMBL" id="GAA0741384.1"/>
    </source>
</evidence>